<dbReference type="InterPro" id="IPR000742">
    <property type="entry name" value="EGF"/>
</dbReference>
<dbReference type="InterPro" id="IPR002035">
    <property type="entry name" value="VWF_A"/>
</dbReference>
<feature type="disulfide bond" evidence="1">
    <location>
        <begin position="79"/>
        <end position="89"/>
    </location>
</feature>
<evidence type="ECO:0000256" key="1">
    <source>
        <dbReference type="PROSITE-ProRule" id="PRU00076"/>
    </source>
</evidence>
<dbReference type="Pfam" id="PF00092">
    <property type="entry name" value="VWA"/>
    <property type="match status" value="1"/>
</dbReference>
<reference evidence="5" key="1">
    <citation type="submission" date="2022-11" db="EMBL/GenBank/DDBJ databases">
        <title>Centuries of genome instability and evolution in soft-shell clam transmissible cancer (bioRxiv).</title>
        <authorList>
            <person name="Hart S.F.M."/>
            <person name="Yonemitsu M.A."/>
            <person name="Giersch R.M."/>
            <person name="Beal B.F."/>
            <person name="Arriagada G."/>
            <person name="Davis B.W."/>
            <person name="Ostrander E.A."/>
            <person name="Goff S.P."/>
            <person name="Metzger M.J."/>
        </authorList>
    </citation>
    <scope>NUCLEOTIDE SEQUENCE</scope>
    <source>
        <strain evidence="5">MELC-2E11</strain>
        <tissue evidence="5">Siphon/mantle</tissue>
    </source>
</reference>
<dbReference type="PRINTS" id="PR00453">
    <property type="entry name" value="VWFADOMAIN"/>
</dbReference>
<dbReference type="SMART" id="SM00327">
    <property type="entry name" value="VWA"/>
    <property type="match status" value="1"/>
</dbReference>
<evidence type="ECO:0000313" key="5">
    <source>
        <dbReference type="EMBL" id="WAQ94075.1"/>
    </source>
</evidence>
<dbReference type="SUPFAM" id="SSF53300">
    <property type="entry name" value="vWA-like"/>
    <property type="match status" value="1"/>
</dbReference>
<evidence type="ECO:0000259" key="4">
    <source>
        <dbReference type="PROSITE" id="PS51670"/>
    </source>
</evidence>
<feature type="disulfide bond" evidence="1">
    <location>
        <begin position="97"/>
        <end position="106"/>
    </location>
</feature>
<dbReference type="Proteomes" id="UP001164746">
    <property type="component" value="Chromosome 1"/>
</dbReference>
<dbReference type="Gene3D" id="1.10.10.1940">
    <property type="match status" value="1"/>
</dbReference>
<dbReference type="EMBL" id="CP111012">
    <property type="protein sequence ID" value="WAQ94075.1"/>
    <property type="molecule type" value="Genomic_DNA"/>
</dbReference>
<dbReference type="PROSITE" id="PS50234">
    <property type="entry name" value="VWFA"/>
    <property type="match status" value="1"/>
</dbReference>
<dbReference type="Pfam" id="PF01549">
    <property type="entry name" value="ShK"/>
    <property type="match status" value="3"/>
</dbReference>
<keyword evidence="1" id="KW-1015">Disulfide bond</keyword>
<dbReference type="SUPFAM" id="SSF57196">
    <property type="entry name" value="EGF/Laminin"/>
    <property type="match status" value="1"/>
</dbReference>
<sequence length="570" mass="62736">RTVAAVHDCIDQYNVSDVVVVVVEHFERLLSTNDTNHEVEKVPVTTARYITRARNTDHAVIPLAVTGLAGPDARVTAICTSPCQNGGSCVAPDTCTCPPTHVGPVCETRRIVAAVTDFIDQYNVSDVVAGHLERLLSTSDINHGNESLLHCVDDNTCTAIGHKICVPPMIELGQQHCRTCMTNAADVVFVVDASGSVGLSNFDKVKTFLKKTVSHFNIDQKHTRVALIEFSSQVTLMFHLNDFTDITNLMSGIDNMTYSGGGTVTSEAIEIMRGVGFVGERPMIPDVAVIITDGLSKYPTLTRRQADHAKDEGITMFVVGIGNETDHQEVRYMASDDKDLFEVDDYDELEGIHLDVAKVVLPSNHHSRNLSTPSHISHECVDMLPICSTYARDSCSDYEAYARHNCPKTCGYCPGENLTEPACADTLDNCDAFGTVMCLEPKYMDWVMDYCRKTCGVCGSKKDLWTTVPPTTSTTEHAAAPVPCKDEVQNCQDYDADLCTNPAYSNFRRVSCRKYCGLCYVTRHIPSITVNSHKCPSWSLPVECTLEEHPTQCCPTPKCPQGYRLGVRRQ</sequence>
<feature type="domain" description="ShKT" evidence="4">
    <location>
        <begin position="380"/>
        <end position="413"/>
    </location>
</feature>
<feature type="domain" description="VWFA" evidence="3">
    <location>
        <begin position="186"/>
        <end position="356"/>
    </location>
</feature>
<dbReference type="PROSITE" id="PS00022">
    <property type="entry name" value="EGF_1"/>
    <property type="match status" value="1"/>
</dbReference>
<name>A0ABY7DCJ8_MYAAR</name>
<dbReference type="PROSITE" id="PS51670">
    <property type="entry name" value="SHKT"/>
    <property type="match status" value="1"/>
</dbReference>
<protein>
    <submittedName>
        <fullName evidence="5">MATN2-like protein</fullName>
    </submittedName>
</protein>
<keyword evidence="6" id="KW-1185">Reference proteome</keyword>
<feature type="non-terminal residue" evidence="5">
    <location>
        <position position="570"/>
    </location>
</feature>
<gene>
    <name evidence="5" type="ORF">MAR_006546</name>
</gene>
<dbReference type="PROSITE" id="PS50026">
    <property type="entry name" value="EGF_3"/>
    <property type="match status" value="1"/>
</dbReference>
<organism evidence="5 6">
    <name type="scientific">Mya arenaria</name>
    <name type="common">Soft-shell clam</name>
    <dbReference type="NCBI Taxonomy" id="6604"/>
    <lineage>
        <taxon>Eukaryota</taxon>
        <taxon>Metazoa</taxon>
        <taxon>Spiralia</taxon>
        <taxon>Lophotrochozoa</taxon>
        <taxon>Mollusca</taxon>
        <taxon>Bivalvia</taxon>
        <taxon>Autobranchia</taxon>
        <taxon>Heteroconchia</taxon>
        <taxon>Euheterodonta</taxon>
        <taxon>Imparidentia</taxon>
        <taxon>Neoheterodontei</taxon>
        <taxon>Myida</taxon>
        <taxon>Myoidea</taxon>
        <taxon>Myidae</taxon>
        <taxon>Mya</taxon>
    </lineage>
</organism>
<evidence type="ECO:0000313" key="6">
    <source>
        <dbReference type="Proteomes" id="UP001164746"/>
    </source>
</evidence>
<dbReference type="Gene3D" id="2.10.25.10">
    <property type="entry name" value="Laminin"/>
    <property type="match status" value="1"/>
</dbReference>
<evidence type="ECO:0000259" key="2">
    <source>
        <dbReference type="PROSITE" id="PS50026"/>
    </source>
</evidence>
<dbReference type="InterPro" id="IPR050525">
    <property type="entry name" value="ECM_Assembly_Org"/>
</dbReference>
<evidence type="ECO:0000259" key="3">
    <source>
        <dbReference type="PROSITE" id="PS50234"/>
    </source>
</evidence>
<dbReference type="InterPro" id="IPR003582">
    <property type="entry name" value="ShKT_dom"/>
</dbReference>
<dbReference type="SMART" id="SM00254">
    <property type="entry name" value="ShKT"/>
    <property type="match status" value="3"/>
</dbReference>
<comment type="caution">
    <text evidence="1">Lacks conserved residue(s) required for the propagation of feature annotation.</text>
</comment>
<dbReference type="PANTHER" id="PTHR24020">
    <property type="entry name" value="COLLAGEN ALPHA"/>
    <property type="match status" value="1"/>
</dbReference>
<dbReference type="InterPro" id="IPR036465">
    <property type="entry name" value="vWFA_dom_sf"/>
</dbReference>
<keyword evidence="1" id="KW-0245">EGF-like domain</keyword>
<proteinExistence type="predicted"/>
<accession>A0ABY7DCJ8</accession>
<dbReference type="Gene3D" id="3.40.50.410">
    <property type="entry name" value="von Willebrand factor, type A domain"/>
    <property type="match status" value="1"/>
</dbReference>
<feature type="domain" description="EGF-like" evidence="2">
    <location>
        <begin position="75"/>
        <end position="107"/>
    </location>
</feature>
<dbReference type="PANTHER" id="PTHR24020:SF87">
    <property type="entry name" value="COLLAGEN ALPHA-1(VI) CHAIN-LIKE"/>
    <property type="match status" value="1"/>
</dbReference>